<accession>A0A4Z2EWT3</accession>
<protein>
    <submittedName>
        <fullName evidence="2">Uncharacterized protein</fullName>
    </submittedName>
</protein>
<proteinExistence type="predicted"/>
<gene>
    <name evidence="2" type="ORF">EYF80_056423</name>
</gene>
<evidence type="ECO:0000313" key="3">
    <source>
        <dbReference type="Proteomes" id="UP000314294"/>
    </source>
</evidence>
<dbReference type="EMBL" id="SRLO01002250">
    <property type="protein sequence ID" value="TNN33416.1"/>
    <property type="molecule type" value="Genomic_DNA"/>
</dbReference>
<evidence type="ECO:0000313" key="2">
    <source>
        <dbReference type="EMBL" id="TNN33416.1"/>
    </source>
</evidence>
<evidence type="ECO:0000256" key="1">
    <source>
        <dbReference type="SAM" id="MobiDB-lite"/>
    </source>
</evidence>
<reference evidence="2 3" key="1">
    <citation type="submission" date="2019-03" db="EMBL/GenBank/DDBJ databases">
        <title>First draft genome of Liparis tanakae, snailfish: a comprehensive survey of snailfish specific genes.</title>
        <authorList>
            <person name="Kim W."/>
            <person name="Song I."/>
            <person name="Jeong J.-H."/>
            <person name="Kim D."/>
            <person name="Kim S."/>
            <person name="Ryu S."/>
            <person name="Song J.Y."/>
            <person name="Lee S.K."/>
        </authorList>
    </citation>
    <scope>NUCLEOTIDE SEQUENCE [LARGE SCALE GENOMIC DNA]</scope>
    <source>
        <tissue evidence="2">Muscle</tissue>
    </source>
</reference>
<organism evidence="2 3">
    <name type="scientific">Liparis tanakae</name>
    <name type="common">Tanaka's snailfish</name>
    <dbReference type="NCBI Taxonomy" id="230148"/>
    <lineage>
        <taxon>Eukaryota</taxon>
        <taxon>Metazoa</taxon>
        <taxon>Chordata</taxon>
        <taxon>Craniata</taxon>
        <taxon>Vertebrata</taxon>
        <taxon>Euteleostomi</taxon>
        <taxon>Actinopterygii</taxon>
        <taxon>Neopterygii</taxon>
        <taxon>Teleostei</taxon>
        <taxon>Neoteleostei</taxon>
        <taxon>Acanthomorphata</taxon>
        <taxon>Eupercaria</taxon>
        <taxon>Perciformes</taxon>
        <taxon>Cottioidei</taxon>
        <taxon>Cottales</taxon>
        <taxon>Liparidae</taxon>
        <taxon>Liparis</taxon>
    </lineage>
</organism>
<sequence length="206" mass="21687">MNNGTCVAFRAPEHHSDEFKCRRCLSGEYADAHCPSCPRGQRTPDRGTDVPPQAAERSPDRSESTPVVSLLGPDCNPASPPSVPPVFWSECSLHSTRSSSSRKVRSAASLVNATPSGRFVLAPALRMLVCVGGFPDSGWAGRWSSEGGGPPQNALARGAVRWRTLDPPHGSVLSMSRSAAAAAAAFGPVPLDPSVVRNLKPPTHVS</sequence>
<dbReference type="Proteomes" id="UP000314294">
    <property type="component" value="Unassembled WGS sequence"/>
</dbReference>
<name>A0A4Z2EWT3_9TELE</name>
<dbReference type="AlphaFoldDB" id="A0A4Z2EWT3"/>
<keyword evidence="3" id="KW-1185">Reference proteome</keyword>
<feature type="region of interest" description="Disordered" evidence="1">
    <location>
        <begin position="36"/>
        <end position="68"/>
    </location>
</feature>
<comment type="caution">
    <text evidence="2">The sequence shown here is derived from an EMBL/GenBank/DDBJ whole genome shotgun (WGS) entry which is preliminary data.</text>
</comment>